<dbReference type="EMBL" id="JAFEUP010000005">
    <property type="protein sequence ID" value="MBM7062471.1"/>
    <property type="molecule type" value="Genomic_DNA"/>
</dbReference>
<feature type="domain" description="PAS" evidence="2">
    <location>
        <begin position="85"/>
        <end position="131"/>
    </location>
</feature>
<keyword evidence="1" id="KW-0812">Transmembrane</keyword>
<dbReference type="PROSITE" id="PS50883">
    <property type="entry name" value="EAL"/>
    <property type="match status" value="1"/>
</dbReference>
<evidence type="ECO:0000259" key="3">
    <source>
        <dbReference type="PROSITE" id="PS50113"/>
    </source>
</evidence>
<dbReference type="InterPro" id="IPR001610">
    <property type="entry name" value="PAC"/>
</dbReference>
<dbReference type="InterPro" id="IPR029787">
    <property type="entry name" value="Nucleotide_cyclase"/>
</dbReference>
<reference evidence="6 7" key="1">
    <citation type="submission" date="2021-02" db="EMBL/GenBank/DDBJ databases">
        <authorList>
            <person name="Lee D.-H."/>
        </authorList>
    </citation>
    <scope>NUCLEOTIDE SEQUENCE [LARGE SCALE GENOMIC DNA]</scope>
    <source>
        <strain evidence="6 7">UL073</strain>
    </source>
</reference>
<dbReference type="CDD" id="cd01949">
    <property type="entry name" value="GGDEF"/>
    <property type="match status" value="1"/>
</dbReference>
<evidence type="ECO:0000259" key="4">
    <source>
        <dbReference type="PROSITE" id="PS50883"/>
    </source>
</evidence>
<feature type="domain" description="GGDEF" evidence="5">
    <location>
        <begin position="243"/>
        <end position="376"/>
    </location>
</feature>
<dbReference type="SUPFAM" id="SSF55073">
    <property type="entry name" value="Nucleotide cyclase"/>
    <property type="match status" value="1"/>
</dbReference>
<dbReference type="Pfam" id="PF00563">
    <property type="entry name" value="EAL"/>
    <property type="match status" value="1"/>
</dbReference>
<dbReference type="InterPro" id="IPR052155">
    <property type="entry name" value="Biofilm_reg_signaling"/>
</dbReference>
<feature type="transmembrane region" description="Helical" evidence="1">
    <location>
        <begin position="12"/>
        <end position="30"/>
    </location>
</feature>
<dbReference type="SMART" id="SM00086">
    <property type="entry name" value="PAC"/>
    <property type="match status" value="1"/>
</dbReference>
<dbReference type="InterPro" id="IPR035965">
    <property type="entry name" value="PAS-like_dom_sf"/>
</dbReference>
<dbReference type="Proteomes" id="UP000717995">
    <property type="component" value="Unassembled WGS sequence"/>
</dbReference>
<dbReference type="SUPFAM" id="SSF55785">
    <property type="entry name" value="PYP-like sensor domain (PAS domain)"/>
    <property type="match status" value="1"/>
</dbReference>
<gene>
    <name evidence="6" type="ORF">JQX08_17290</name>
</gene>
<dbReference type="InterPro" id="IPR035919">
    <property type="entry name" value="EAL_sf"/>
</dbReference>
<dbReference type="PANTHER" id="PTHR44757:SF2">
    <property type="entry name" value="BIOFILM ARCHITECTURE MAINTENANCE PROTEIN MBAA"/>
    <property type="match status" value="1"/>
</dbReference>
<dbReference type="InterPro" id="IPR000014">
    <property type="entry name" value="PAS"/>
</dbReference>
<feature type="transmembrane region" description="Helical" evidence="1">
    <location>
        <begin position="42"/>
        <end position="65"/>
    </location>
</feature>
<evidence type="ECO:0000313" key="6">
    <source>
        <dbReference type="EMBL" id="MBM7062471.1"/>
    </source>
</evidence>
<dbReference type="InterPro" id="IPR001633">
    <property type="entry name" value="EAL_dom"/>
</dbReference>
<name>A0ABS2IHC0_9GAMM</name>
<dbReference type="PROSITE" id="PS50887">
    <property type="entry name" value="GGDEF"/>
    <property type="match status" value="1"/>
</dbReference>
<dbReference type="Gene3D" id="3.30.450.20">
    <property type="entry name" value="PAS domain"/>
    <property type="match status" value="1"/>
</dbReference>
<proteinExistence type="predicted"/>
<dbReference type="InterPro" id="IPR000160">
    <property type="entry name" value="GGDEF_dom"/>
</dbReference>
<sequence length="631" mass="70941">MMIPLNARRLTLAYLVGALLWMIFGDWLLHDQLKVLDNFPGVEYLIVVRRLLFILITAGLLFLLLRAGERRLRTKRSTLLQHNEQLRQAAAVFESTQEGVMVTDLRSQILHVNPAFCRITGYEVDEVLGKNPRLLKSGRHDQSFYQSLFESVKHHGVWSGEIWNRRKNGEIYPQWYCIRAIHDESGALQNYVAVFSDITAIKRSQHELDHLAHHDPLSELPNRLLFVDRVTHALERQQSARDRDGALLLLDLDHFKHINDSLGHNAGDQLIKQVGERLRAEISEDMTLARMGGDEFALLCEECAQPSFAGNLAQRLLDALSQPFQLGEREVVVSASVGIALFPADGRTVDELLSSADAALFKAKSDGRQTYAFYSQELTRLSQLHIELGSALRQALELGQLQPHFQPIHDLASGRLIGAEALIRWRHPERGLVPPGDFIPLAEETGLIVAIDQWMLEQACRQLLAWPQLEFIAVNISSRLFSRGELDQHVARVLAETGLPPHKLELEVTESAVMFDPDAALDMMQRLRKLGVRLAIDDFGTGYSSLTRLKNMPVNKLKIDQSFVAGMPQDHDDVAIARSIITLCHSLGLKVLAEGIEQPEQQELLGLLGCDMGQGYLFGRPLPASEWPRNA</sequence>
<dbReference type="Pfam" id="PF13426">
    <property type="entry name" value="PAS_9"/>
    <property type="match status" value="1"/>
</dbReference>
<dbReference type="SMART" id="SM00091">
    <property type="entry name" value="PAS"/>
    <property type="match status" value="1"/>
</dbReference>
<evidence type="ECO:0000313" key="7">
    <source>
        <dbReference type="Proteomes" id="UP000717995"/>
    </source>
</evidence>
<dbReference type="PROSITE" id="PS50113">
    <property type="entry name" value="PAC"/>
    <property type="match status" value="1"/>
</dbReference>
<keyword evidence="7" id="KW-1185">Reference proteome</keyword>
<keyword evidence="1" id="KW-0472">Membrane</keyword>
<dbReference type="NCBIfam" id="TIGR00254">
    <property type="entry name" value="GGDEF"/>
    <property type="match status" value="1"/>
</dbReference>
<dbReference type="PANTHER" id="PTHR44757">
    <property type="entry name" value="DIGUANYLATE CYCLASE DGCP"/>
    <property type="match status" value="1"/>
</dbReference>
<dbReference type="PROSITE" id="PS50112">
    <property type="entry name" value="PAS"/>
    <property type="match status" value="1"/>
</dbReference>
<dbReference type="InterPro" id="IPR043128">
    <property type="entry name" value="Rev_trsase/Diguanyl_cyclase"/>
</dbReference>
<dbReference type="CDD" id="cd00130">
    <property type="entry name" value="PAS"/>
    <property type="match status" value="1"/>
</dbReference>
<dbReference type="NCBIfam" id="TIGR00229">
    <property type="entry name" value="sensory_box"/>
    <property type="match status" value="1"/>
</dbReference>
<feature type="domain" description="PAC" evidence="3">
    <location>
        <begin position="158"/>
        <end position="210"/>
    </location>
</feature>
<organism evidence="6 7">
    <name type="scientific">Zestomonas insulae</name>
    <dbReference type="NCBI Taxonomy" id="2809017"/>
    <lineage>
        <taxon>Bacteria</taxon>
        <taxon>Pseudomonadati</taxon>
        <taxon>Pseudomonadota</taxon>
        <taxon>Gammaproteobacteria</taxon>
        <taxon>Pseudomonadales</taxon>
        <taxon>Pseudomonadaceae</taxon>
        <taxon>Zestomonas</taxon>
    </lineage>
</organism>
<keyword evidence="1" id="KW-1133">Transmembrane helix</keyword>
<dbReference type="SMART" id="SM00267">
    <property type="entry name" value="GGDEF"/>
    <property type="match status" value="1"/>
</dbReference>
<comment type="caution">
    <text evidence="6">The sequence shown here is derived from an EMBL/GenBank/DDBJ whole genome shotgun (WGS) entry which is preliminary data.</text>
</comment>
<dbReference type="RefSeq" id="WP_205349656.1">
    <property type="nucleotide sequence ID" value="NZ_JAFEUP010000005.1"/>
</dbReference>
<dbReference type="Gene3D" id="3.30.70.270">
    <property type="match status" value="1"/>
</dbReference>
<dbReference type="SUPFAM" id="SSF141868">
    <property type="entry name" value="EAL domain-like"/>
    <property type="match status" value="1"/>
</dbReference>
<feature type="domain" description="EAL" evidence="4">
    <location>
        <begin position="385"/>
        <end position="631"/>
    </location>
</feature>
<accession>A0ABS2IHC0</accession>
<dbReference type="InterPro" id="IPR000700">
    <property type="entry name" value="PAS-assoc_C"/>
</dbReference>
<dbReference type="Gene3D" id="3.20.20.450">
    <property type="entry name" value="EAL domain"/>
    <property type="match status" value="1"/>
</dbReference>
<protein>
    <submittedName>
        <fullName evidence="6">EAL domain-containing protein</fullName>
    </submittedName>
</protein>
<evidence type="ECO:0000256" key="1">
    <source>
        <dbReference type="SAM" id="Phobius"/>
    </source>
</evidence>
<dbReference type="SMART" id="SM00052">
    <property type="entry name" value="EAL"/>
    <property type="match status" value="1"/>
</dbReference>
<dbReference type="CDD" id="cd01948">
    <property type="entry name" value="EAL"/>
    <property type="match status" value="1"/>
</dbReference>
<dbReference type="Pfam" id="PF00990">
    <property type="entry name" value="GGDEF"/>
    <property type="match status" value="1"/>
</dbReference>
<evidence type="ECO:0000259" key="2">
    <source>
        <dbReference type="PROSITE" id="PS50112"/>
    </source>
</evidence>
<evidence type="ECO:0000259" key="5">
    <source>
        <dbReference type="PROSITE" id="PS50887"/>
    </source>
</evidence>